<dbReference type="GO" id="GO:0008270">
    <property type="term" value="F:zinc ion binding"/>
    <property type="evidence" value="ECO:0007669"/>
    <property type="project" value="UniProtKB-KW"/>
</dbReference>
<keyword evidence="9" id="KW-1185">Reference proteome</keyword>
<evidence type="ECO:0000313" key="8">
    <source>
        <dbReference type="EMBL" id="KAK2860980.1"/>
    </source>
</evidence>
<dbReference type="SMART" id="SM00336">
    <property type="entry name" value="BBOX"/>
    <property type="match status" value="1"/>
</dbReference>
<dbReference type="InterPro" id="IPR001870">
    <property type="entry name" value="B30.2/SPRY"/>
</dbReference>
<dbReference type="PRINTS" id="PR01407">
    <property type="entry name" value="BUTYPHLNCDUF"/>
</dbReference>
<evidence type="ECO:0000259" key="6">
    <source>
        <dbReference type="PROSITE" id="PS50119"/>
    </source>
</evidence>
<evidence type="ECO:0000256" key="5">
    <source>
        <dbReference type="SAM" id="Coils"/>
    </source>
</evidence>
<dbReference type="PROSITE" id="PS50188">
    <property type="entry name" value="B302_SPRY"/>
    <property type="match status" value="1"/>
</dbReference>
<sequence>MDEKTAKSADLSYTTASDVECDVCTGRNQKAEQSCLDCMASFCKNHLDLHDILHVGKRHMLVEATISLKDSICPKHNKLMKIFCRKDQQCICHLCITNKHKNHDVVLIGDEVPEKKIKLGKMQKQTVKKIQTREKEEQSLKQAIKSFKTSAVMAVEENERSFTELIRSIEMRQCTVKELILAQEEAAVKKANTFLERLEQEISDLKSRDAELQHLELLSQVENDIYFLQRASSVHHLLQLIQSPTLSVHPSYPFELSIDAVSNLNKKLHIIWQWSFMTISERVKNTGIVSAPLPQTYQELLKYAIKLTLDTNTVHDKLQLSNLNKELTAVQTSANYPSHPDKFERRIQALCREGLRGSPCYWEVECGTKGSWVNIAVSYKRIKRKGKQAPLFGRCKDSWALRNYGGIYQFWHGNKHQKFHTDSSLDCSRIGIYLDHGAGILAFYNVSGNFSLISKIQTQFTEPVYAGFGLIGTGSHIRLCDLQDL</sequence>
<dbReference type="SUPFAM" id="SSF49899">
    <property type="entry name" value="Concanavalin A-like lectins/glucanases"/>
    <property type="match status" value="1"/>
</dbReference>
<dbReference type="EMBL" id="JAVHJS010000004">
    <property type="protein sequence ID" value="KAK2860980.1"/>
    <property type="molecule type" value="Genomic_DNA"/>
</dbReference>
<dbReference type="Pfam" id="PF13765">
    <property type="entry name" value="PRY"/>
    <property type="match status" value="1"/>
</dbReference>
<evidence type="ECO:0000313" key="9">
    <source>
        <dbReference type="Proteomes" id="UP001187315"/>
    </source>
</evidence>
<evidence type="ECO:0000256" key="4">
    <source>
        <dbReference type="PROSITE-ProRule" id="PRU00024"/>
    </source>
</evidence>
<dbReference type="InterPro" id="IPR000315">
    <property type="entry name" value="Znf_B-box"/>
</dbReference>
<dbReference type="InterPro" id="IPR051051">
    <property type="entry name" value="E3_ubiq-ligase_TRIM/RNF"/>
</dbReference>
<dbReference type="SUPFAM" id="SSF57845">
    <property type="entry name" value="B-box zinc-binding domain"/>
    <property type="match status" value="1"/>
</dbReference>
<dbReference type="Pfam" id="PF00622">
    <property type="entry name" value="SPRY"/>
    <property type="match status" value="1"/>
</dbReference>
<keyword evidence="3" id="KW-0862">Zinc</keyword>
<dbReference type="InterPro" id="IPR003879">
    <property type="entry name" value="Butyrophylin_SPRY"/>
</dbReference>
<comment type="caution">
    <text evidence="8">The sequence shown here is derived from an EMBL/GenBank/DDBJ whole genome shotgun (WGS) entry which is preliminary data.</text>
</comment>
<reference evidence="8" key="1">
    <citation type="submission" date="2023-08" db="EMBL/GenBank/DDBJ databases">
        <title>Pelteobagrus vachellii genome.</title>
        <authorList>
            <person name="Liu H."/>
        </authorList>
    </citation>
    <scope>NUCLEOTIDE SEQUENCE</scope>
    <source>
        <strain evidence="8">PRFRI_2022a</strain>
        <tissue evidence="8">Muscle</tissue>
    </source>
</reference>
<evidence type="ECO:0000259" key="7">
    <source>
        <dbReference type="PROSITE" id="PS50188"/>
    </source>
</evidence>
<organism evidence="8 9">
    <name type="scientific">Tachysurus vachellii</name>
    <name type="common">Darkbarbel catfish</name>
    <name type="synonym">Pelteobagrus vachellii</name>
    <dbReference type="NCBI Taxonomy" id="175792"/>
    <lineage>
        <taxon>Eukaryota</taxon>
        <taxon>Metazoa</taxon>
        <taxon>Chordata</taxon>
        <taxon>Craniata</taxon>
        <taxon>Vertebrata</taxon>
        <taxon>Euteleostomi</taxon>
        <taxon>Actinopterygii</taxon>
        <taxon>Neopterygii</taxon>
        <taxon>Teleostei</taxon>
        <taxon>Ostariophysi</taxon>
        <taxon>Siluriformes</taxon>
        <taxon>Bagridae</taxon>
        <taxon>Tachysurus</taxon>
    </lineage>
</organism>
<dbReference type="InterPro" id="IPR058030">
    <property type="entry name" value="TRIM8/14/16/25/29/45/65_CC"/>
</dbReference>
<dbReference type="CDD" id="cd19769">
    <property type="entry name" value="Bbox2_TRIM16-like"/>
    <property type="match status" value="1"/>
</dbReference>
<proteinExistence type="predicted"/>
<dbReference type="AlphaFoldDB" id="A0AA88NPX6"/>
<dbReference type="InterPro" id="IPR013320">
    <property type="entry name" value="ConA-like_dom_sf"/>
</dbReference>
<dbReference type="GO" id="GO:0005737">
    <property type="term" value="C:cytoplasm"/>
    <property type="evidence" value="ECO:0007669"/>
    <property type="project" value="UniProtKB-ARBA"/>
</dbReference>
<feature type="coiled-coil region" evidence="5">
    <location>
        <begin position="181"/>
        <end position="215"/>
    </location>
</feature>
<dbReference type="InterPro" id="IPR043136">
    <property type="entry name" value="B30.2/SPRY_sf"/>
</dbReference>
<dbReference type="SMART" id="SM00589">
    <property type="entry name" value="PRY"/>
    <property type="match status" value="1"/>
</dbReference>
<feature type="domain" description="B box-type" evidence="6">
    <location>
        <begin position="68"/>
        <end position="108"/>
    </location>
</feature>
<dbReference type="PANTHER" id="PTHR25465:SF5">
    <property type="entry name" value="E3 UBIQUITIN_ISG15 LIGASE TRIM25-RELATED"/>
    <property type="match status" value="1"/>
</dbReference>
<dbReference type="Pfam" id="PF25600">
    <property type="entry name" value="TRIM_CC"/>
    <property type="match status" value="1"/>
</dbReference>
<dbReference type="PANTHER" id="PTHR25465">
    <property type="entry name" value="B-BOX DOMAIN CONTAINING"/>
    <property type="match status" value="1"/>
</dbReference>
<evidence type="ECO:0000256" key="2">
    <source>
        <dbReference type="ARBA" id="ARBA00022771"/>
    </source>
</evidence>
<dbReference type="InterPro" id="IPR006574">
    <property type="entry name" value="PRY"/>
</dbReference>
<dbReference type="Pfam" id="PF00643">
    <property type="entry name" value="zf-B_box"/>
    <property type="match status" value="1"/>
</dbReference>
<dbReference type="PROSITE" id="PS50119">
    <property type="entry name" value="ZF_BBOX"/>
    <property type="match status" value="1"/>
</dbReference>
<dbReference type="Proteomes" id="UP001187315">
    <property type="component" value="Unassembled WGS sequence"/>
</dbReference>
<dbReference type="SMART" id="SM00449">
    <property type="entry name" value="SPRY"/>
    <property type="match status" value="1"/>
</dbReference>
<keyword evidence="1" id="KW-0479">Metal-binding</keyword>
<gene>
    <name evidence="8" type="ORF">Q7C36_005146</name>
</gene>
<name>A0AA88NPX6_TACVA</name>
<feature type="domain" description="B30.2/SPRY" evidence="7">
    <location>
        <begin position="287"/>
        <end position="485"/>
    </location>
</feature>
<dbReference type="InterPro" id="IPR003877">
    <property type="entry name" value="SPRY_dom"/>
</dbReference>
<keyword evidence="2 4" id="KW-0863">Zinc-finger</keyword>
<dbReference type="Gene3D" id="4.10.830.40">
    <property type="match status" value="1"/>
</dbReference>
<protein>
    <submittedName>
        <fullName evidence="8">Uncharacterized protein</fullName>
    </submittedName>
</protein>
<evidence type="ECO:0000256" key="3">
    <source>
        <dbReference type="ARBA" id="ARBA00022833"/>
    </source>
</evidence>
<keyword evidence="5" id="KW-0175">Coiled coil</keyword>
<dbReference type="Gene3D" id="2.60.120.920">
    <property type="match status" value="1"/>
</dbReference>
<dbReference type="Gene3D" id="3.30.160.60">
    <property type="entry name" value="Classic Zinc Finger"/>
    <property type="match status" value="1"/>
</dbReference>
<accession>A0AA88NPX6</accession>
<evidence type="ECO:0000256" key="1">
    <source>
        <dbReference type="ARBA" id="ARBA00022723"/>
    </source>
</evidence>